<dbReference type="InterPro" id="IPR035472">
    <property type="entry name" value="RpiR-like_SIS"/>
</dbReference>
<dbReference type="OrthoDB" id="2367514at2"/>
<dbReference type="PROSITE" id="PS51071">
    <property type="entry name" value="HTH_RPIR"/>
    <property type="match status" value="1"/>
</dbReference>
<dbReference type="Gene3D" id="1.10.10.10">
    <property type="entry name" value="Winged helix-like DNA-binding domain superfamily/Winged helix DNA-binding domain"/>
    <property type="match status" value="1"/>
</dbReference>
<dbReference type="GO" id="GO:0003677">
    <property type="term" value="F:DNA binding"/>
    <property type="evidence" value="ECO:0007669"/>
    <property type="project" value="UniProtKB-KW"/>
</dbReference>
<dbReference type="GO" id="GO:0097367">
    <property type="term" value="F:carbohydrate derivative binding"/>
    <property type="evidence" value="ECO:0007669"/>
    <property type="project" value="InterPro"/>
</dbReference>
<dbReference type="Pfam" id="PF01380">
    <property type="entry name" value="SIS"/>
    <property type="match status" value="1"/>
</dbReference>
<comment type="caution">
    <text evidence="6">The sequence shown here is derived from an EMBL/GenBank/DDBJ whole genome shotgun (WGS) entry which is preliminary data.</text>
</comment>
<evidence type="ECO:0000313" key="6">
    <source>
        <dbReference type="EMBL" id="KRL78229.1"/>
    </source>
</evidence>
<dbReference type="CDD" id="cd05013">
    <property type="entry name" value="SIS_RpiR"/>
    <property type="match status" value="1"/>
</dbReference>
<name>A0A0R1THN2_9LACO</name>
<dbReference type="PATRIC" id="fig|1423740.3.peg.1199"/>
<dbReference type="Proteomes" id="UP000051048">
    <property type="component" value="Unassembled WGS sequence"/>
</dbReference>
<dbReference type="InterPro" id="IPR000281">
    <property type="entry name" value="HTH_RpiR"/>
</dbReference>
<dbReference type="InterPro" id="IPR001347">
    <property type="entry name" value="SIS_dom"/>
</dbReference>
<evidence type="ECO:0000313" key="7">
    <source>
        <dbReference type="Proteomes" id="UP000051048"/>
    </source>
</evidence>
<sequence length="253" mass="28931">MGKIKNKLTETEKYLWHLISDNPTEIIKMSITQLSEYSNVSPATIVRTLKKKGYSGYTSYREKLRTECSENYRNFRVLEEADKSIQNVIRKNEIELTNTLKNLNYADIEDGIKLLQNADRAYIFSRGMSELTARSLTTKLQLAGKYTESYSDPNIITELSKNITLDAVVIFISLNGETSELVEASCILEEKNIPTIIFTTNENSLLIPASTVSFIGYQSIDDFFSNYEVKSRLPLDIMTRIFADSYLVRNNNH</sequence>
<keyword evidence="2" id="KW-0238">DNA-binding</keyword>
<protein>
    <submittedName>
        <fullName evidence="6">Transcriptional regulator</fullName>
    </submittedName>
</protein>
<dbReference type="InterPro" id="IPR009057">
    <property type="entry name" value="Homeodomain-like_sf"/>
</dbReference>
<evidence type="ECO:0000259" key="5">
    <source>
        <dbReference type="PROSITE" id="PS51464"/>
    </source>
</evidence>
<keyword evidence="3" id="KW-0804">Transcription</keyword>
<reference evidence="6 7" key="1">
    <citation type="journal article" date="2015" name="Genome Announc.">
        <title>Expanding the biotechnology potential of lactobacilli through comparative genomics of 213 strains and associated genera.</title>
        <authorList>
            <person name="Sun Z."/>
            <person name="Harris H.M."/>
            <person name="McCann A."/>
            <person name="Guo C."/>
            <person name="Argimon S."/>
            <person name="Zhang W."/>
            <person name="Yang X."/>
            <person name="Jeffery I.B."/>
            <person name="Cooney J.C."/>
            <person name="Kagawa T.F."/>
            <person name="Liu W."/>
            <person name="Song Y."/>
            <person name="Salvetti E."/>
            <person name="Wrobel A."/>
            <person name="Rasinkangas P."/>
            <person name="Parkhill J."/>
            <person name="Rea M.C."/>
            <person name="O'Sullivan O."/>
            <person name="Ritari J."/>
            <person name="Douillard F.P."/>
            <person name="Paul Ross R."/>
            <person name="Yang R."/>
            <person name="Briner A.E."/>
            <person name="Felis G.E."/>
            <person name="de Vos W.M."/>
            <person name="Barrangou R."/>
            <person name="Klaenhammer T.R."/>
            <person name="Caufield P.W."/>
            <person name="Cui Y."/>
            <person name="Zhang H."/>
            <person name="O'Toole P.W."/>
        </authorList>
    </citation>
    <scope>NUCLEOTIDE SEQUENCE [LARGE SCALE GENOMIC DNA]</scope>
    <source>
        <strain evidence="6 7">DSM 15833</strain>
    </source>
</reference>
<dbReference type="PANTHER" id="PTHR30514">
    <property type="entry name" value="GLUCOKINASE"/>
    <property type="match status" value="1"/>
</dbReference>
<dbReference type="GO" id="GO:1901135">
    <property type="term" value="P:carbohydrate derivative metabolic process"/>
    <property type="evidence" value="ECO:0007669"/>
    <property type="project" value="InterPro"/>
</dbReference>
<dbReference type="PANTHER" id="PTHR30514:SF21">
    <property type="entry name" value="RPIR-FAMILY TRANSCRIPTIONAL REGULATOR"/>
    <property type="match status" value="1"/>
</dbReference>
<keyword evidence="1" id="KW-0805">Transcription regulation</keyword>
<dbReference type="SUPFAM" id="SSF53697">
    <property type="entry name" value="SIS domain"/>
    <property type="match status" value="1"/>
</dbReference>
<dbReference type="InterPro" id="IPR036388">
    <property type="entry name" value="WH-like_DNA-bd_sf"/>
</dbReference>
<dbReference type="PROSITE" id="PS51464">
    <property type="entry name" value="SIS"/>
    <property type="match status" value="1"/>
</dbReference>
<evidence type="ECO:0000256" key="2">
    <source>
        <dbReference type="ARBA" id="ARBA00023125"/>
    </source>
</evidence>
<feature type="domain" description="SIS" evidence="5">
    <location>
        <begin position="111"/>
        <end position="253"/>
    </location>
</feature>
<organism evidence="6 7">
    <name type="scientific">Ligilactobacillus equi DSM 15833 = JCM 10991</name>
    <dbReference type="NCBI Taxonomy" id="1423740"/>
    <lineage>
        <taxon>Bacteria</taxon>
        <taxon>Bacillati</taxon>
        <taxon>Bacillota</taxon>
        <taxon>Bacilli</taxon>
        <taxon>Lactobacillales</taxon>
        <taxon>Lactobacillaceae</taxon>
        <taxon>Ligilactobacillus</taxon>
    </lineage>
</organism>
<evidence type="ECO:0000256" key="1">
    <source>
        <dbReference type="ARBA" id="ARBA00023015"/>
    </source>
</evidence>
<dbReference type="InterPro" id="IPR046348">
    <property type="entry name" value="SIS_dom_sf"/>
</dbReference>
<dbReference type="AlphaFoldDB" id="A0A0R1THN2"/>
<dbReference type="Pfam" id="PF01418">
    <property type="entry name" value="HTH_6"/>
    <property type="match status" value="1"/>
</dbReference>
<accession>A0A0R1THN2</accession>
<dbReference type="RefSeq" id="WP_056986834.1">
    <property type="nucleotide sequence ID" value="NZ_AZFH01000155.1"/>
</dbReference>
<dbReference type="EMBL" id="AZFH01000155">
    <property type="protein sequence ID" value="KRL78229.1"/>
    <property type="molecule type" value="Genomic_DNA"/>
</dbReference>
<dbReference type="SUPFAM" id="SSF46689">
    <property type="entry name" value="Homeodomain-like"/>
    <property type="match status" value="1"/>
</dbReference>
<evidence type="ECO:0000256" key="3">
    <source>
        <dbReference type="ARBA" id="ARBA00023163"/>
    </source>
</evidence>
<gene>
    <name evidence="6" type="ORF">FC36_GL001115</name>
</gene>
<dbReference type="InterPro" id="IPR047640">
    <property type="entry name" value="RpiR-like"/>
</dbReference>
<dbReference type="STRING" id="1423740.FC36_GL001115"/>
<feature type="domain" description="HTH rpiR-type" evidence="4">
    <location>
        <begin position="1"/>
        <end position="71"/>
    </location>
</feature>
<dbReference type="Gene3D" id="3.40.50.10490">
    <property type="entry name" value="Glucose-6-phosphate isomerase like protein, domain 1"/>
    <property type="match status" value="1"/>
</dbReference>
<proteinExistence type="predicted"/>
<evidence type="ECO:0000259" key="4">
    <source>
        <dbReference type="PROSITE" id="PS51071"/>
    </source>
</evidence>
<dbReference type="GO" id="GO:0003700">
    <property type="term" value="F:DNA-binding transcription factor activity"/>
    <property type="evidence" value="ECO:0007669"/>
    <property type="project" value="InterPro"/>
</dbReference>